<feature type="repeat" description="ANK" evidence="5">
    <location>
        <begin position="371"/>
        <end position="398"/>
    </location>
</feature>
<dbReference type="Pfam" id="PF12796">
    <property type="entry name" value="Ank_2"/>
    <property type="match status" value="1"/>
</dbReference>
<dbReference type="GO" id="GO:0035317">
    <property type="term" value="P:imaginal disc-derived wing hair organization"/>
    <property type="evidence" value="ECO:0007669"/>
    <property type="project" value="EnsemblMetazoa"/>
</dbReference>
<feature type="compositionally biased region" description="Polar residues" evidence="6">
    <location>
        <begin position="498"/>
        <end position="510"/>
    </location>
</feature>
<dbReference type="Pfam" id="PF00023">
    <property type="entry name" value="Ank"/>
    <property type="match status" value="1"/>
</dbReference>
<keyword evidence="2" id="KW-0677">Repeat</keyword>
<keyword evidence="4 5" id="KW-0040">ANK repeat</keyword>
<feature type="compositionally biased region" description="Basic residues" evidence="6">
    <location>
        <begin position="424"/>
        <end position="444"/>
    </location>
</feature>
<dbReference type="STRING" id="7240.B4R6F4"/>
<dbReference type="PhylomeDB" id="B4R6F4"/>
<name>B4R6F4_DROSI</name>
<evidence type="ECO:0000256" key="2">
    <source>
        <dbReference type="ARBA" id="ARBA00022737"/>
    </source>
</evidence>
<dbReference type="HOGENOM" id="CLU_342038_0_0_1"/>
<keyword evidence="8" id="KW-1185">Reference proteome</keyword>
<dbReference type="GO" id="GO:0008407">
    <property type="term" value="P:chaeta morphogenesis"/>
    <property type="evidence" value="ECO:0007669"/>
    <property type="project" value="EnsemblMetazoa"/>
</dbReference>
<dbReference type="Gene3D" id="1.25.40.20">
    <property type="entry name" value="Ankyrin repeat-containing domain"/>
    <property type="match status" value="1"/>
</dbReference>
<feature type="compositionally biased region" description="Basic and acidic residues" evidence="6">
    <location>
        <begin position="620"/>
        <end position="634"/>
    </location>
</feature>
<accession>B4R6F4</accession>
<reference evidence="7 8" key="1">
    <citation type="journal article" date="2007" name="Nature">
        <title>Evolution of genes and genomes on the Drosophila phylogeny.</title>
        <authorList>
            <consortium name="Drosophila 12 Genomes Consortium"/>
            <person name="Clark A.G."/>
            <person name="Eisen M.B."/>
            <person name="Smith D.R."/>
            <person name="Bergman C.M."/>
            <person name="Oliver B."/>
            <person name="Markow T.A."/>
            <person name="Kaufman T.C."/>
            <person name="Kellis M."/>
            <person name="Gelbart W."/>
            <person name="Iyer V.N."/>
            <person name="Pollard D.A."/>
            <person name="Sackton T.B."/>
            <person name="Larracuente A.M."/>
            <person name="Singh N.D."/>
            <person name="Abad J.P."/>
            <person name="Abt D.N."/>
            <person name="Adryan B."/>
            <person name="Aguade M."/>
            <person name="Akashi H."/>
            <person name="Anderson W.W."/>
            <person name="Aquadro C.F."/>
            <person name="Ardell D.H."/>
            <person name="Arguello R."/>
            <person name="Artieri C.G."/>
            <person name="Barbash D.A."/>
            <person name="Barker D."/>
            <person name="Barsanti P."/>
            <person name="Batterham P."/>
            <person name="Batzoglou S."/>
            <person name="Begun D."/>
            <person name="Bhutkar A."/>
            <person name="Blanco E."/>
            <person name="Bosak S.A."/>
            <person name="Bradley R.K."/>
            <person name="Brand A.D."/>
            <person name="Brent M.R."/>
            <person name="Brooks A.N."/>
            <person name="Brown R.H."/>
            <person name="Butlin R.K."/>
            <person name="Caggese C."/>
            <person name="Calvi B.R."/>
            <person name="Bernardo de Carvalho A."/>
            <person name="Caspi A."/>
            <person name="Castrezana S."/>
            <person name="Celniker S.E."/>
            <person name="Chang J.L."/>
            <person name="Chapple C."/>
            <person name="Chatterji S."/>
            <person name="Chinwalla A."/>
            <person name="Civetta A."/>
            <person name="Clifton S.W."/>
            <person name="Comeron J.M."/>
            <person name="Costello J.C."/>
            <person name="Coyne J.A."/>
            <person name="Daub J."/>
            <person name="David R.G."/>
            <person name="Delcher A.L."/>
            <person name="Delehaunty K."/>
            <person name="Do C.B."/>
            <person name="Ebling H."/>
            <person name="Edwards K."/>
            <person name="Eickbush T."/>
            <person name="Evans J.D."/>
            <person name="Filipski A."/>
            <person name="Findeiss S."/>
            <person name="Freyhult E."/>
            <person name="Fulton L."/>
            <person name="Fulton R."/>
            <person name="Garcia A.C."/>
            <person name="Gardiner A."/>
            <person name="Garfield D.A."/>
            <person name="Garvin B.E."/>
            <person name="Gibson G."/>
            <person name="Gilbert D."/>
            <person name="Gnerre S."/>
            <person name="Godfrey J."/>
            <person name="Good R."/>
            <person name="Gotea V."/>
            <person name="Gravely B."/>
            <person name="Greenberg A.J."/>
            <person name="Griffiths-Jones S."/>
            <person name="Gross S."/>
            <person name="Guigo R."/>
            <person name="Gustafson E.A."/>
            <person name="Haerty W."/>
            <person name="Hahn M.W."/>
            <person name="Halligan D.L."/>
            <person name="Halpern A.L."/>
            <person name="Halter G.M."/>
            <person name="Han M.V."/>
            <person name="Heger A."/>
            <person name="Hillier L."/>
            <person name="Hinrichs A.S."/>
            <person name="Holmes I."/>
            <person name="Hoskins R.A."/>
            <person name="Hubisz M.J."/>
            <person name="Hultmark D."/>
            <person name="Huntley M.A."/>
            <person name="Jaffe D.B."/>
            <person name="Jagadeeshan S."/>
            <person name="Jeck W.R."/>
            <person name="Johnson J."/>
            <person name="Jones C.D."/>
            <person name="Jordan W.C."/>
            <person name="Karpen G.H."/>
            <person name="Kataoka E."/>
            <person name="Keightley P.D."/>
            <person name="Kheradpour P."/>
            <person name="Kirkness E.F."/>
            <person name="Koerich L.B."/>
            <person name="Kristiansen K."/>
            <person name="Kudrna D."/>
            <person name="Kulathinal R.J."/>
            <person name="Kumar S."/>
            <person name="Kwok R."/>
            <person name="Lander E."/>
            <person name="Langley C.H."/>
            <person name="Lapoint R."/>
            <person name="Lazzaro B.P."/>
            <person name="Lee S.J."/>
            <person name="Levesque L."/>
            <person name="Li R."/>
            <person name="Lin C.F."/>
            <person name="Lin M.F."/>
            <person name="Lindblad-Toh K."/>
            <person name="Llopart A."/>
            <person name="Long M."/>
            <person name="Low L."/>
            <person name="Lozovsky E."/>
            <person name="Lu J."/>
            <person name="Luo M."/>
            <person name="Machado C.A."/>
            <person name="Makalowski W."/>
            <person name="Marzo M."/>
            <person name="Matsuda M."/>
            <person name="Matzkin L."/>
            <person name="McAllister B."/>
            <person name="McBride C.S."/>
            <person name="McKernan B."/>
            <person name="McKernan K."/>
            <person name="Mendez-Lago M."/>
            <person name="Minx P."/>
            <person name="Mollenhauer M.U."/>
            <person name="Montooth K."/>
            <person name="Mount S.M."/>
            <person name="Mu X."/>
            <person name="Myers E."/>
            <person name="Negre B."/>
            <person name="Newfeld S."/>
            <person name="Nielsen R."/>
            <person name="Noor M.A."/>
            <person name="O'Grady P."/>
            <person name="Pachter L."/>
            <person name="Papaceit M."/>
            <person name="Parisi M.J."/>
            <person name="Parisi M."/>
            <person name="Parts L."/>
            <person name="Pedersen J.S."/>
            <person name="Pesole G."/>
            <person name="Phillippy A.M."/>
            <person name="Ponting C.P."/>
            <person name="Pop M."/>
            <person name="Porcelli D."/>
            <person name="Powell J.R."/>
            <person name="Prohaska S."/>
            <person name="Pruitt K."/>
            <person name="Puig M."/>
            <person name="Quesneville H."/>
            <person name="Ram K.R."/>
            <person name="Rand D."/>
            <person name="Rasmussen M.D."/>
            <person name="Reed L.K."/>
            <person name="Reenan R."/>
            <person name="Reily A."/>
            <person name="Remington K.A."/>
            <person name="Rieger T.T."/>
            <person name="Ritchie M.G."/>
            <person name="Robin C."/>
            <person name="Rogers Y.H."/>
            <person name="Rohde C."/>
            <person name="Rozas J."/>
            <person name="Rubenfield M.J."/>
            <person name="Ruiz A."/>
            <person name="Russo S."/>
            <person name="Salzberg S.L."/>
            <person name="Sanchez-Gracia A."/>
            <person name="Saranga D.J."/>
            <person name="Sato H."/>
            <person name="Schaeffer S.W."/>
            <person name="Schatz M.C."/>
            <person name="Schlenke T."/>
            <person name="Schwartz R."/>
            <person name="Segarra C."/>
            <person name="Singh R.S."/>
            <person name="Sirot L."/>
            <person name="Sirota M."/>
            <person name="Sisneros N.B."/>
            <person name="Smith C.D."/>
            <person name="Smith T.F."/>
            <person name="Spieth J."/>
            <person name="Stage D.E."/>
            <person name="Stark A."/>
            <person name="Stephan W."/>
            <person name="Strausberg R.L."/>
            <person name="Strempel S."/>
            <person name="Sturgill D."/>
            <person name="Sutton G."/>
            <person name="Sutton G.G."/>
            <person name="Tao W."/>
            <person name="Teichmann S."/>
            <person name="Tobari Y.N."/>
            <person name="Tomimura Y."/>
            <person name="Tsolas J.M."/>
            <person name="Valente V.L."/>
            <person name="Venter E."/>
            <person name="Venter J.C."/>
            <person name="Vicario S."/>
            <person name="Vieira F.G."/>
            <person name="Vilella A.J."/>
            <person name="Villasante A."/>
            <person name="Walenz B."/>
            <person name="Wang J."/>
            <person name="Wasserman M."/>
            <person name="Watts T."/>
            <person name="Wilson D."/>
            <person name="Wilson R.K."/>
            <person name="Wing R.A."/>
            <person name="Wolfner M.F."/>
            <person name="Wong A."/>
            <person name="Wong G.K."/>
            <person name="Wu C.I."/>
            <person name="Wu G."/>
            <person name="Yamamoto D."/>
            <person name="Yang H.P."/>
            <person name="Yang S.P."/>
            <person name="Yorke J.A."/>
            <person name="Yoshida K."/>
            <person name="Zdobnov E."/>
            <person name="Zhang P."/>
            <person name="Zhang Y."/>
            <person name="Zimin A.V."/>
            <person name="Baldwin J."/>
            <person name="Abdouelleil A."/>
            <person name="Abdulkadir J."/>
            <person name="Abebe A."/>
            <person name="Abera B."/>
            <person name="Abreu J."/>
            <person name="Acer S.C."/>
            <person name="Aftuck L."/>
            <person name="Alexander A."/>
            <person name="An P."/>
            <person name="Anderson E."/>
            <person name="Anderson S."/>
            <person name="Arachi H."/>
            <person name="Azer M."/>
            <person name="Bachantsang P."/>
            <person name="Barry A."/>
            <person name="Bayul T."/>
            <person name="Berlin A."/>
            <person name="Bessette D."/>
            <person name="Bloom T."/>
            <person name="Blye J."/>
            <person name="Boguslavskiy L."/>
            <person name="Bonnet C."/>
            <person name="Boukhgalter B."/>
            <person name="Bourzgui I."/>
            <person name="Brown A."/>
            <person name="Cahill P."/>
            <person name="Channer S."/>
            <person name="Cheshatsang Y."/>
            <person name="Chuda L."/>
            <person name="Citroen M."/>
            <person name="Collymore A."/>
            <person name="Cooke P."/>
            <person name="Costello M."/>
            <person name="D'Aco K."/>
            <person name="Daza R."/>
            <person name="De Haan G."/>
            <person name="DeGray S."/>
            <person name="DeMaso C."/>
            <person name="Dhargay N."/>
            <person name="Dooley K."/>
            <person name="Dooley E."/>
            <person name="Doricent M."/>
            <person name="Dorje P."/>
            <person name="Dorjee K."/>
            <person name="Dupes A."/>
            <person name="Elong R."/>
            <person name="Falk J."/>
            <person name="Farina A."/>
            <person name="Faro S."/>
            <person name="Ferguson D."/>
            <person name="Fisher S."/>
            <person name="Foley C.D."/>
            <person name="Franke A."/>
            <person name="Friedrich D."/>
            <person name="Gadbois L."/>
            <person name="Gearin G."/>
            <person name="Gearin C.R."/>
            <person name="Giannoukos G."/>
            <person name="Goode T."/>
            <person name="Graham J."/>
            <person name="Grandbois E."/>
            <person name="Grewal S."/>
            <person name="Gyaltsen K."/>
            <person name="Hafez N."/>
            <person name="Hagos B."/>
            <person name="Hall J."/>
            <person name="Henson C."/>
            <person name="Hollinger A."/>
            <person name="Honan T."/>
            <person name="Huard M.D."/>
            <person name="Hughes L."/>
            <person name="Hurhula B."/>
            <person name="Husby M.E."/>
            <person name="Kamat A."/>
            <person name="Kanga B."/>
            <person name="Kashin S."/>
            <person name="Khazanovich D."/>
            <person name="Kisner P."/>
            <person name="Lance K."/>
            <person name="Lara M."/>
            <person name="Lee W."/>
            <person name="Lennon N."/>
            <person name="Letendre F."/>
            <person name="LeVine R."/>
            <person name="Lipovsky A."/>
            <person name="Liu X."/>
            <person name="Liu J."/>
            <person name="Liu S."/>
            <person name="Lokyitsang T."/>
            <person name="Lokyitsang Y."/>
            <person name="Lubonja R."/>
            <person name="Lui A."/>
            <person name="MacDonald P."/>
            <person name="Magnisalis V."/>
            <person name="Maru K."/>
            <person name="Matthews C."/>
            <person name="McCusker W."/>
            <person name="McDonough S."/>
            <person name="Mehta T."/>
            <person name="Meldrim J."/>
            <person name="Meneus L."/>
            <person name="Mihai O."/>
            <person name="Mihalev A."/>
            <person name="Mihova T."/>
            <person name="Mittelman R."/>
            <person name="Mlenga V."/>
            <person name="Montmayeur A."/>
            <person name="Mulrain L."/>
            <person name="Navidi A."/>
            <person name="Naylor J."/>
            <person name="Negash T."/>
            <person name="Nguyen T."/>
            <person name="Nguyen N."/>
            <person name="Nicol R."/>
            <person name="Norbu C."/>
            <person name="Norbu N."/>
            <person name="Novod N."/>
            <person name="O'Neill B."/>
            <person name="Osman S."/>
            <person name="Markiewicz E."/>
            <person name="Oyono O.L."/>
            <person name="Patti C."/>
            <person name="Phunkhang P."/>
            <person name="Pierre F."/>
            <person name="Priest M."/>
            <person name="Raghuraman S."/>
            <person name="Rege F."/>
            <person name="Reyes R."/>
            <person name="Rise C."/>
            <person name="Rogov P."/>
            <person name="Ross K."/>
            <person name="Ryan E."/>
            <person name="Settipalli S."/>
            <person name="Shea T."/>
            <person name="Sherpa N."/>
            <person name="Shi L."/>
            <person name="Shih D."/>
            <person name="Sparrow T."/>
            <person name="Spaulding J."/>
            <person name="Stalker J."/>
            <person name="Stange-Thomann N."/>
            <person name="Stavropoulos S."/>
            <person name="Stone C."/>
            <person name="Strader C."/>
            <person name="Tesfaye S."/>
            <person name="Thomson T."/>
            <person name="Thoulutsang Y."/>
            <person name="Thoulutsang D."/>
            <person name="Topham K."/>
            <person name="Topping I."/>
            <person name="Tsamla T."/>
            <person name="Vassiliev H."/>
            <person name="Vo A."/>
            <person name="Wangchuk T."/>
            <person name="Wangdi T."/>
            <person name="Weiand M."/>
            <person name="Wilkinson J."/>
            <person name="Wilson A."/>
            <person name="Yadav S."/>
            <person name="Young G."/>
            <person name="Yu Q."/>
            <person name="Zembek L."/>
            <person name="Zhong D."/>
            <person name="Zimmer A."/>
            <person name="Zwirko Z."/>
            <person name="Jaffe D.B."/>
            <person name="Alvarez P."/>
            <person name="Brockman W."/>
            <person name="Butler J."/>
            <person name="Chin C."/>
            <person name="Gnerre S."/>
            <person name="Grabherr M."/>
            <person name="Kleber M."/>
            <person name="Mauceli E."/>
            <person name="MacCallum I."/>
        </authorList>
    </citation>
    <scope>NUCLEOTIDE SEQUENCE [LARGE SCALE GENOMIC DNA]</scope>
    <source>
        <strain evidence="8">white501</strain>
    </source>
</reference>
<feature type="compositionally biased region" description="Low complexity" evidence="6">
    <location>
        <begin position="511"/>
        <end position="521"/>
    </location>
</feature>
<feature type="repeat" description="ANK" evidence="5">
    <location>
        <begin position="703"/>
        <end position="736"/>
    </location>
</feature>
<feature type="compositionally biased region" description="Low complexity" evidence="6">
    <location>
        <begin position="529"/>
        <end position="540"/>
    </location>
</feature>
<dbReference type="OrthoDB" id="10009301at2759"/>
<dbReference type="GO" id="GO:0051017">
    <property type="term" value="P:actin filament bundle assembly"/>
    <property type="evidence" value="ECO:0007669"/>
    <property type="project" value="EnsemblMetazoa"/>
</dbReference>
<sequence length="829" mass="93193">MASCAPVIVWNGAQFTASSRELEQLRRDYGLDARMLEATLVPRYKRHKPQAAARNDHVRVTKEQQSDWILKQDRSTNVSQVNFHPWAGAHFDLVPWRRTRSALDLTAVEDYNHGLVDPKSLKGLEKLELRQQRRRLQRARSTHQGLRRLVRVRLIFSIELRHKRMEVLRKSALPVRVFEQRFALSENESAAYERILLNANAEVDQHVGYFSKRQVVTSKRESNEELVVDFASETEADEKADEQSEKEEAQYATIAPAEKGGSAAVPGKETGQVPCVKCRDIAIKLRTINDYALNSNLHLSHNTKLNNLHSNKLLHSNQSHSSSINPSTRMHSHQLDSYLGGVGGMMNLGGMGQVGQMHHPGSVSGSERPNGGALALHYAAARGCLDCVQLLVAASVDIWMSQLNGTYFRLGVELPGLPPSCPLRHQKKSRPKKKKKWREQHHQHHQWFAVATRWRLAFGGAGYSRLASRGERVPKNCKAQRQLKQKQHHHHHHRLHPANSSHNIWLNAQASSNIRSSSSRSNRNHEKSTSSSSPSPSASYFSTINVKKGLLGRMTTSLTSYRRSKQKSKSNNDIHTIIATEVVKAAILSSSVHSSSTGSELEDGGQGNTGLIEEAAAQDHSSEEQDYQHQHAKDPPAQTEMNHHPHSHHQRKSAVEVVRQQMDDDGDQDSNDDDETMPMMSGVGRKEQNNRRSVVSANTQMDNDVTPVYLAAQEGHLEVLKFLVLEAGGSLYVRARDGMAPIHAASQMGCLDCLKWMTTCKSWSRTEPAKSAEMRRFCGEDNPKYYKSQRSQVLVRFHKTVNYDGIGWVIRFAGVYSDHQIPRYLLSGS</sequence>
<evidence type="ECO:0000256" key="6">
    <source>
        <dbReference type="SAM" id="MobiDB-lite"/>
    </source>
</evidence>
<dbReference type="GO" id="GO:0035017">
    <property type="term" value="P:cuticle pattern formation"/>
    <property type="evidence" value="ECO:0007669"/>
    <property type="project" value="EnsemblMetazoa"/>
</dbReference>
<feature type="region of interest" description="Disordered" evidence="6">
    <location>
        <begin position="469"/>
        <end position="540"/>
    </location>
</feature>
<dbReference type="SMR" id="B4R6F4"/>
<dbReference type="GO" id="GO:0005737">
    <property type="term" value="C:cytoplasm"/>
    <property type="evidence" value="ECO:0007669"/>
    <property type="project" value="TreeGrafter"/>
</dbReference>
<feature type="compositionally biased region" description="Basic residues" evidence="6">
    <location>
        <begin position="481"/>
        <end position="496"/>
    </location>
</feature>
<feature type="compositionally biased region" description="Acidic residues" evidence="6">
    <location>
        <begin position="663"/>
        <end position="676"/>
    </location>
</feature>
<dbReference type="SUPFAM" id="SSF48403">
    <property type="entry name" value="Ankyrin repeat"/>
    <property type="match status" value="1"/>
</dbReference>
<dbReference type="EMBL" id="CM000366">
    <property type="protein sequence ID" value="EDX18204.1"/>
    <property type="molecule type" value="Genomic_DNA"/>
</dbReference>
<dbReference type="GO" id="GO:0051015">
    <property type="term" value="F:actin filament binding"/>
    <property type="evidence" value="ECO:0007669"/>
    <property type="project" value="TreeGrafter"/>
</dbReference>
<dbReference type="InterPro" id="IPR036770">
    <property type="entry name" value="Ankyrin_rpt-contain_sf"/>
</dbReference>
<dbReference type="AlphaFoldDB" id="B4R6F4"/>
<dbReference type="SMART" id="SM00248">
    <property type="entry name" value="ANK"/>
    <property type="match status" value="3"/>
</dbReference>
<dbReference type="GO" id="GO:0048800">
    <property type="term" value="P:antennal morphogenesis"/>
    <property type="evidence" value="ECO:0007669"/>
    <property type="project" value="EnsemblMetazoa"/>
</dbReference>
<proteinExistence type="predicted"/>
<evidence type="ECO:0000256" key="4">
    <source>
        <dbReference type="ARBA" id="ARBA00023043"/>
    </source>
</evidence>
<dbReference type="PANTHER" id="PTHR24153:SF8">
    <property type="entry name" value="FORKED, ISOFORM F"/>
    <property type="match status" value="1"/>
</dbReference>
<evidence type="ECO:0000313" key="7">
    <source>
        <dbReference type="EMBL" id="EDX18204.1"/>
    </source>
</evidence>
<gene>
    <name evidence="7" type="primary">Dsim\GD17341</name>
    <name evidence="7" type="ORF">Dsim_GD17341</name>
</gene>
<organism evidence="7 8">
    <name type="scientific">Drosophila simulans</name>
    <name type="common">Fruit fly</name>
    <dbReference type="NCBI Taxonomy" id="7240"/>
    <lineage>
        <taxon>Eukaryota</taxon>
        <taxon>Metazoa</taxon>
        <taxon>Ecdysozoa</taxon>
        <taxon>Arthropoda</taxon>
        <taxon>Hexapoda</taxon>
        <taxon>Insecta</taxon>
        <taxon>Pterygota</taxon>
        <taxon>Neoptera</taxon>
        <taxon>Endopterygota</taxon>
        <taxon>Diptera</taxon>
        <taxon>Brachycera</taxon>
        <taxon>Muscomorpha</taxon>
        <taxon>Ephydroidea</taxon>
        <taxon>Drosophilidae</taxon>
        <taxon>Drosophila</taxon>
        <taxon>Sophophora</taxon>
    </lineage>
</organism>
<protein>
    <submittedName>
        <fullName evidence="7">GD17341</fullName>
    </submittedName>
</protein>
<dbReference type="InterPro" id="IPR052420">
    <property type="entry name" value="Espin/Espin-like"/>
</dbReference>
<evidence type="ECO:0000256" key="1">
    <source>
        <dbReference type="ARBA" id="ARBA00004645"/>
    </source>
</evidence>
<comment type="subcellular location">
    <subcellularLocation>
        <location evidence="1">Cell projection</location>
        <location evidence="1">Stereocilium</location>
    </subcellularLocation>
</comment>
<dbReference type="PROSITE" id="PS50297">
    <property type="entry name" value="ANK_REP_REGION"/>
    <property type="match status" value="2"/>
</dbReference>
<evidence type="ECO:0000313" key="8">
    <source>
        <dbReference type="Proteomes" id="UP000000304"/>
    </source>
</evidence>
<evidence type="ECO:0000256" key="3">
    <source>
        <dbReference type="ARBA" id="ARBA00022740"/>
    </source>
</evidence>
<dbReference type="GO" id="GO:0032420">
    <property type="term" value="C:stereocilium"/>
    <property type="evidence" value="ECO:0007669"/>
    <property type="project" value="UniProtKB-SubCell"/>
</dbReference>
<dbReference type="PANTHER" id="PTHR24153">
    <property type="entry name" value="ESPIN"/>
    <property type="match status" value="1"/>
</dbReference>
<feature type="region of interest" description="Disordered" evidence="6">
    <location>
        <begin position="419"/>
        <end position="444"/>
    </location>
</feature>
<evidence type="ECO:0000256" key="5">
    <source>
        <dbReference type="PROSITE-ProRule" id="PRU00023"/>
    </source>
</evidence>
<dbReference type="GO" id="GO:0007605">
    <property type="term" value="P:sensory perception of sound"/>
    <property type="evidence" value="ECO:0007669"/>
    <property type="project" value="UniProtKB-KW"/>
</dbReference>
<dbReference type="InterPro" id="IPR002110">
    <property type="entry name" value="Ankyrin_rpt"/>
</dbReference>
<dbReference type="Bgee" id="FBgn0187697">
    <property type="expression patterns" value="Expressed in embryo and 3 other cell types or tissues"/>
</dbReference>
<feature type="region of interest" description="Disordered" evidence="6">
    <location>
        <begin position="616"/>
        <end position="691"/>
    </location>
</feature>
<keyword evidence="3" id="KW-1009">Hearing</keyword>
<dbReference type="Proteomes" id="UP000000304">
    <property type="component" value="Chromosome X"/>
</dbReference>
<dbReference type="PROSITE" id="PS50088">
    <property type="entry name" value="ANK_REPEAT"/>
    <property type="match status" value="2"/>
</dbReference>